<dbReference type="NCBIfam" id="TIGR00005">
    <property type="entry name" value="rluA_subfam"/>
    <property type="match status" value="1"/>
</dbReference>
<dbReference type="PANTHER" id="PTHR21600">
    <property type="entry name" value="MITOCHONDRIAL RNA PSEUDOURIDINE SYNTHASE"/>
    <property type="match status" value="1"/>
</dbReference>
<name>A0A8A4TYK2_SULCO</name>
<dbReference type="InterPro" id="IPR006225">
    <property type="entry name" value="PsdUridine_synth_RluC/D"/>
</dbReference>
<dbReference type="GO" id="GO:0000455">
    <property type="term" value="P:enzyme-directed rRNA pseudouridine synthesis"/>
    <property type="evidence" value="ECO:0007669"/>
    <property type="project" value="TreeGrafter"/>
</dbReference>
<dbReference type="GO" id="GO:0008033">
    <property type="term" value="P:tRNA processing"/>
    <property type="evidence" value="ECO:0007669"/>
    <property type="project" value="UniProtKB-KW"/>
</dbReference>
<dbReference type="Pfam" id="PF00849">
    <property type="entry name" value="PseudoU_synth_2"/>
    <property type="match status" value="1"/>
</dbReference>
<feature type="domain" description="Pseudouridine synthase RsuA/RluA-like" evidence="6">
    <location>
        <begin position="23"/>
        <end position="169"/>
    </location>
</feature>
<dbReference type="Proteomes" id="UP000663929">
    <property type="component" value="Chromosome"/>
</dbReference>
<evidence type="ECO:0000256" key="2">
    <source>
        <dbReference type="ARBA" id="ARBA00022694"/>
    </source>
</evidence>
<comment type="similarity">
    <text evidence="1 5">Belongs to the pseudouridine synthase RluA family.</text>
</comment>
<sequence>MSELASDGTGSAEALPILYKDDHILILDKPSGLLSVPGRLPENKDSLASRAQQLEPEARTVHRLDCETSGVTVMALDADSHRELSRQFHDREVLKTYVAICAGMMETEQGEVNLPLVCDWPNRPRQMVDHENGKQAQTFWRVIHREPDRTWVQLTPITGRSHQLRVHLREIGHPILGDRLYAPPEVMRMAPRLLLHAEMLSFSHPHDGRKMTFYAPCPF</sequence>
<dbReference type="CDD" id="cd02869">
    <property type="entry name" value="PseudoU_synth_RluA_like"/>
    <property type="match status" value="1"/>
</dbReference>
<evidence type="ECO:0000256" key="1">
    <source>
        <dbReference type="ARBA" id="ARBA00010876"/>
    </source>
</evidence>
<dbReference type="RefSeq" id="WP_237384508.1">
    <property type="nucleotide sequence ID" value="NZ_CP071793.1"/>
</dbReference>
<comment type="catalytic activity">
    <reaction evidence="5">
        <text>a uridine in RNA = a pseudouridine in RNA</text>
        <dbReference type="Rhea" id="RHEA:48348"/>
        <dbReference type="Rhea" id="RHEA-COMP:12068"/>
        <dbReference type="Rhea" id="RHEA-COMP:12069"/>
        <dbReference type="ChEBI" id="CHEBI:65314"/>
        <dbReference type="ChEBI" id="CHEBI:65315"/>
    </reaction>
</comment>
<keyword evidence="3 5" id="KW-0413">Isomerase</keyword>
<dbReference type="GO" id="GO:0009982">
    <property type="term" value="F:pseudouridine synthase activity"/>
    <property type="evidence" value="ECO:0007669"/>
    <property type="project" value="InterPro"/>
</dbReference>
<dbReference type="Gene3D" id="3.30.2350.10">
    <property type="entry name" value="Pseudouridine synthase"/>
    <property type="match status" value="1"/>
</dbReference>
<organism evidence="7 8">
    <name type="scientific">Sulfidibacter corallicola</name>
    <dbReference type="NCBI Taxonomy" id="2818388"/>
    <lineage>
        <taxon>Bacteria</taxon>
        <taxon>Pseudomonadati</taxon>
        <taxon>Acidobacteriota</taxon>
        <taxon>Holophagae</taxon>
        <taxon>Acanthopleuribacterales</taxon>
        <taxon>Acanthopleuribacteraceae</taxon>
        <taxon>Sulfidibacter</taxon>
    </lineage>
</organism>
<evidence type="ECO:0000256" key="3">
    <source>
        <dbReference type="ARBA" id="ARBA00023235"/>
    </source>
</evidence>
<evidence type="ECO:0000313" key="7">
    <source>
        <dbReference type="EMBL" id="QTD54407.1"/>
    </source>
</evidence>
<reference evidence="7" key="1">
    <citation type="submission" date="2021-03" db="EMBL/GenBank/DDBJ databases">
        <title>Acanthopleuribacteraceae sp. M133.</title>
        <authorList>
            <person name="Wang G."/>
        </authorList>
    </citation>
    <scope>NUCLEOTIDE SEQUENCE</scope>
    <source>
        <strain evidence="7">M133</strain>
    </source>
</reference>
<proteinExistence type="inferred from homology"/>
<dbReference type="InterPro" id="IPR050188">
    <property type="entry name" value="RluA_PseudoU_synthase"/>
</dbReference>
<dbReference type="AlphaFoldDB" id="A0A8A4TYK2"/>
<evidence type="ECO:0000259" key="6">
    <source>
        <dbReference type="Pfam" id="PF00849"/>
    </source>
</evidence>
<dbReference type="EC" id="5.4.99.-" evidence="5"/>
<dbReference type="PANTHER" id="PTHR21600:SF91">
    <property type="entry name" value="DUAL-SPECIFICITY RNA PSEUDOURIDINE SYNTHASE RLUA"/>
    <property type="match status" value="1"/>
</dbReference>
<dbReference type="GO" id="GO:0140098">
    <property type="term" value="F:catalytic activity, acting on RNA"/>
    <property type="evidence" value="ECO:0007669"/>
    <property type="project" value="UniProtKB-ARBA"/>
</dbReference>
<dbReference type="InterPro" id="IPR006145">
    <property type="entry name" value="PsdUridine_synth_RsuA/RluA"/>
</dbReference>
<keyword evidence="2" id="KW-0819">tRNA processing</keyword>
<gene>
    <name evidence="7" type="ORF">J3U87_16770</name>
</gene>
<dbReference type="EMBL" id="CP071793">
    <property type="protein sequence ID" value="QTD54407.1"/>
    <property type="molecule type" value="Genomic_DNA"/>
</dbReference>
<dbReference type="SUPFAM" id="SSF55120">
    <property type="entry name" value="Pseudouridine synthase"/>
    <property type="match status" value="1"/>
</dbReference>
<dbReference type="InterPro" id="IPR020103">
    <property type="entry name" value="PsdUridine_synth_cat_dom_sf"/>
</dbReference>
<dbReference type="KEGG" id="scor:J3U87_16770"/>
<evidence type="ECO:0000256" key="5">
    <source>
        <dbReference type="RuleBase" id="RU362028"/>
    </source>
</evidence>
<accession>A0A8A4TYK2</accession>
<evidence type="ECO:0000313" key="8">
    <source>
        <dbReference type="Proteomes" id="UP000663929"/>
    </source>
</evidence>
<protein>
    <recommendedName>
        <fullName evidence="5">Pseudouridine synthase</fullName>
        <ecNumber evidence="5">5.4.99.-</ecNumber>
    </recommendedName>
</protein>
<feature type="active site" evidence="4">
    <location>
        <position position="65"/>
    </location>
</feature>
<keyword evidence="8" id="KW-1185">Reference proteome</keyword>
<comment type="function">
    <text evidence="5">Responsible for synthesis of pseudouridine from uracil.</text>
</comment>
<dbReference type="GO" id="GO:0003723">
    <property type="term" value="F:RNA binding"/>
    <property type="evidence" value="ECO:0007669"/>
    <property type="project" value="InterPro"/>
</dbReference>
<evidence type="ECO:0000256" key="4">
    <source>
        <dbReference type="PIRSR" id="PIRSR606225-1"/>
    </source>
</evidence>